<keyword evidence="2" id="KW-0808">Transferase</keyword>
<evidence type="ECO:0000313" key="2">
    <source>
        <dbReference type="EMBL" id="CAB4165158.1"/>
    </source>
</evidence>
<dbReference type="PANTHER" id="PTHR30083">
    <property type="entry name" value="TRANSCRIPTIONAL REGULATOR-RELATED"/>
    <property type="match status" value="1"/>
</dbReference>
<dbReference type="Pfam" id="PF11922">
    <property type="entry name" value="DUF3440"/>
    <property type="match status" value="1"/>
</dbReference>
<sequence length="423" mass="50216">MSVYLETQNRLKLLFKEFDNIYVSFSGGKDSGVLLNLCIDYIRQNKLSRKIGVFHLDYEAQYTYTTEYVNKTLAENSDILEVYRCCIPFKVTTCTSMYENHWRPWEYDKKDIWVSELPEKCYTEINFDFYKPNMWDYEFQEKFSQWIHKKNNAKKTVCLVGIRTQESLNRWRAIHSDRNYKNYDGINWTKKMYENVFNAYPIYDWITEDVWVANGKFGWTYNKLYDVYYQAGLTIDQMRVASPFLSTAQDSLKLYRIIEPRTWGKLIGRVNGVNFTGIYGGTTAMGWRAIKLPKGHNWKTYMEFLLSTLPENSATNYKKKLQTSIEFWKTKGGVLSIELIEKLKGLNIPIEVKEITNYKTTKKPVTMDYLDDIDITEFTEIPTYKRMCICIMKNDHLCKYMGFSLTKNETQLRKQAETKYKNI</sequence>
<dbReference type="EMBL" id="LR797398">
    <property type="protein sequence ID" value="CAB4213529.1"/>
    <property type="molecule type" value="Genomic_DNA"/>
</dbReference>
<evidence type="ECO:0000313" key="6">
    <source>
        <dbReference type="EMBL" id="CAB4213529.1"/>
    </source>
</evidence>
<dbReference type="InterPro" id="IPR021845">
    <property type="entry name" value="DUF3440"/>
</dbReference>
<dbReference type="GO" id="GO:0016740">
    <property type="term" value="F:transferase activity"/>
    <property type="evidence" value="ECO:0007669"/>
    <property type="project" value="UniProtKB-KW"/>
</dbReference>
<evidence type="ECO:0000313" key="4">
    <source>
        <dbReference type="EMBL" id="CAB4177323.1"/>
    </source>
</evidence>
<dbReference type="EMBL" id="LR797284">
    <property type="protein sequence ID" value="CAB4199543.1"/>
    <property type="molecule type" value="Genomic_DNA"/>
</dbReference>
<reference evidence="2" key="1">
    <citation type="submission" date="2020-04" db="EMBL/GenBank/DDBJ databases">
        <authorList>
            <person name="Chiriac C."/>
            <person name="Salcher M."/>
            <person name="Ghai R."/>
            <person name="Kavagutti S V."/>
        </authorList>
    </citation>
    <scope>NUCLEOTIDE SEQUENCE</scope>
</reference>
<evidence type="ECO:0000313" key="3">
    <source>
        <dbReference type="EMBL" id="CAB4171491.1"/>
    </source>
</evidence>
<dbReference type="EMBL" id="LR796866">
    <property type="protein sequence ID" value="CAB4171491.1"/>
    <property type="molecule type" value="Genomic_DNA"/>
</dbReference>
<dbReference type="Pfam" id="PF01507">
    <property type="entry name" value="PAPS_reduct"/>
    <property type="match status" value="1"/>
</dbReference>
<protein>
    <submittedName>
        <fullName evidence="2">COG3969 Predicted phosphoadenosine phosphosulfate sulfotransferase</fullName>
    </submittedName>
</protein>
<dbReference type="GO" id="GO:0071453">
    <property type="term" value="P:cellular response to oxygen levels"/>
    <property type="evidence" value="ECO:0007669"/>
    <property type="project" value="TreeGrafter"/>
</dbReference>
<dbReference type="EMBL" id="LR796950">
    <property type="protein sequence ID" value="CAB4177323.1"/>
    <property type="molecule type" value="Genomic_DNA"/>
</dbReference>
<dbReference type="CDD" id="cd23947">
    <property type="entry name" value="PAPS_reductase-like_YbdN"/>
    <property type="match status" value="1"/>
</dbReference>
<dbReference type="InterPro" id="IPR002500">
    <property type="entry name" value="PAPS_reduct_dom"/>
</dbReference>
<proteinExistence type="predicted"/>
<name>A0A6J5P7J4_9CAUD</name>
<dbReference type="PANTHER" id="PTHR30083:SF0">
    <property type="entry name" value="3'-PHOSPHOADENOSINE 5'-PHOSPHOSULFATE SULFOTRANSFERASE (PAPS REDUCTASE)_FAD SYNTHETASE"/>
    <property type="match status" value="1"/>
</dbReference>
<dbReference type="EMBL" id="LR797462">
    <property type="protein sequence ID" value="CAB4218195.1"/>
    <property type="molecule type" value="Genomic_DNA"/>
</dbReference>
<dbReference type="InterPro" id="IPR014729">
    <property type="entry name" value="Rossmann-like_a/b/a_fold"/>
</dbReference>
<evidence type="ECO:0000259" key="1">
    <source>
        <dbReference type="Pfam" id="PF01507"/>
    </source>
</evidence>
<organism evidence="2">
    <name type="scientific">uncultured Caudovirales phage</name>
    <dbReference type="NCBI Taxonomy" id="2100421"/>
    <lineage>
        <taxon>Viruses</taxon>
        <taxon>Duplodnaviria</taxon>
        <taxon>Heunggongvirae</taxon>
        <taxon>Uroviricota</taxon>
        <taxon>Caudoviricetes</taxon>
        <taxon>Peduoviridae</taxon>
        <taxon>Maltschvirus</taxon>
        <taxon>Maltschvirus maltsch</taxon>
    </lineage>
</organism>
<accession>A0A6J5P7J4</accession>
<dbReference type="Gene3D" id="3.40.50.620">
    <property type="entry name" value="HUPs"/>
    <property type="match status" value="1"/>
</dbReference>
<dbReference type="EMBL" id="LR796778">
    <property type="protein sequence ID" value="CAB4165158.1"/>
    <property type="molecule type" value="Genomic_DNA"/>
</dbReference>
<dbReference type="SUPFAM" id="SSF52402">
    <property type="entry name" value="Adenine nucleotide alpha hydrolases-like"/>
    <property type="match status" value="1"/>
</dbReference>
<evidence type="ECO:0000313" key="7">
    <source>
        <dbReference type="EMBL" id="CAB4218195.1"/>
    </source>
</evidence>
<evidence type="ECO:0000313" key="5">
    <source>
        <dbReference type="EMBL" id="CAB4199543.1"/>
    </source>
</evidence>
<feature type="domain" description="Phosphoadenosine phosphosulphate reductase" evidence="1">
    <location>
        <begin position="21"/>
        <end position="229"/>
    </location>
</feature>
<gene>
    <name evidence="4" type="ORF">UFOVP1001_20</name>
    <name evidence="5" type="ORF">UFOVP1338_56</name>
    <name evidence="6" type="ORF">UFOVP1447_51</name>
    <name evidence="7" type="ORF">UFOVP1599_47</name>
    <name evidence="2" type="ORF">UFOVP827_17</name>
    <name evidence="3" type="ORF">UFOVP916_62</name>
</gene>